<keyword evidence="2 4" id="KW-0238">DNA-binding</keyword>
<dbReference type="InterPro" id="IPR036271">
    <property type="entry name" value="Tet_transcr_reg_TetR-rel_C_sf"/>
</dbReference>
<keyword evidence="3" id="KW-0804">Transcription</keyword>
<evidence type="ECO:0000256" key="3">
    <source>
        <dbReference type="ARBA" id="ARBA00023163"/>
    </source>
</evidence>
<dbReference type="PANTHER" id="PTHR30055">
    <property type="entry name" value="HTH-TYPE TRANSCRIPTIONAL REGULATOR RUTR"/>
    <property type="match status" value="1"/>
</dbReference>
<evidence type="ECO:0000256" key="4">
    <source>
        <dbReference type="PROSITE-ProRule" id="PRU00335"/>
    </source>
</evidence>
<dbReference type="PROSITE" id="PS01081">
    <property type="entry name" value="HTH_TETR_1"/>
    <property type="match status" value="1"/>
</dbReference>
<gene>
    <name evidence="6" type="ORF">ACFO6S_20030</name>
</gene>
<dbReference type="PRINTS" id="PR00455">
    <property type="entry name" value="HTHTETR"/>
</dbReference>
<sequence>MSSPSKAGRPRSADLDLALLVATQDLLAEVGYDRLTIETVAARCGAGKATVYRRWAGKSELVAAAVAQLHGEYPEPDTGTLRGDLVLMSSTWLDRDARRDAVVAGLLTAMAHDAGLREAVRGAVAEPHQAVFTAIVDRAVARGEVPADRDLEMIGTVFPAVTFHHLTVLAAPVGKELVERIIDGVLVPALTWREPARAHE</sequence>
<dbReference type="SUPFAM" id="SSF48498">
    <property type="entry name" value="Tetracyclin repressor-like, C-terminal domain"/>
    <property type="match status" value="1"/>
</dbReference>
<accession>A0ABV9FYI0</accession>
<keyword evidence="1" id="KW-0805">Transcription regulation</keyword>
<feature type="DNA-binding region" description="H-T-H motif" evidence="4">
    <location>
        <begin position="36"/>
        <end position="55"/>
    </location>
</feature>
<evidence type="ECO:0000256" key="1">
    <source>
        <dbReference type="ARBA" id="ARBA00023015"/>
    </source>
</evidence>
<dbReference type="InterPro" id="IPR050109">
    <property type="entry name" value="HTH-type_TetR-like_transc_reg"/>
</dbReference>
<dbReference type="InterPro" id="IPR023772">
    <property type="entry name" value="DNA-bd_HTH_TetR-type_CS"/>
</dbReference>
<name>A0ABV9FYI0_9NOCA</name>
<reference evidence="7" key="1">
    <citation type="journal article" date="2019" name="Int. J. Syst. Evol. Microbiol.">
        <title>The Global Catalogue of Microorganisms (GCM) 10K type strain sequencing project: providing services to taxonomists for standard genome sequencing and annotation.</title>
        <authorList>
            <consortium name="The Broad Institute Genomics Platform"/>
            <consortium name="The Broad Institute Genome Sequencing Center for Infectious Disease"/>
            <person name="Wu L."/>
            <person name="Ma J."/>
        </authorList>
    </citation>
    <scope>NUCLEOTIDE SEQUENCE [LARGE SCALE GENOMIC DNA]</scope>
    <source>
        <strain evidence="7">CCUG 54520</strain>
    </source>
</reference>
<evidence type="ECO:0000256" key="2">
    <source>
        <dbReference type="ARBA" id="ARBA00023125"/>
    </source>
</evidence>
<dbReference type="Gene3D" id="1.10.10.60">
    <property type="entry name" value="Homeodomain-like"/>
    <property type="match status" value="1"/>
</dbReference>
<dbReference type="SUPFAM" id="SSF46689">
    <property type="entry name" value="Homeodomain-like"/>
    <property type="match status" value="1"/>
</dbReference>
<feature type="domain" description="HTH tetR-type" evidence="5">
    <location>
        <begin position="13"/>
        <end position="73"/>
    </location>
</feature>
<dbReference type="Proteomes" id="UP001595914">
    <property type="component" value="Unassembled WGS sequence"/>
</dbReference>
<dbReference type="PANTHER" id="PTHR30055:SF148">
    <property type="entry name" value="TETR-FAMILY TRANSCRIPTIONAL REGULATOR"/>
    <property type="match status" value="1"/>
</dbReference>
<protein>
    <submittedName>
        <fullName evidence="6">TetR/AcrR family transcriptional regulator</fullName>
    </submittedName>
</protein>
<dbReference type="InterPro" id="IPR001647">
    <property type="entry name" value="HTH_TetR"/>
</dbReference>
<evidence type="ECO:0000313" key="6">
    <source>
        <dbReference type="EMBL" id="MFC4605995.1"/>
    </source>
</evidence>
<evidence type="ECO:0000313" key="7">
    <source>
        <dbReference type="Proteomes" id="UP001595914"/>
    </source>
</evidence>
<dbReference type="Pfam" id="PF00440">
    <property type="entry name" value="TetR_N"/>
    <property type="match status" value="1"/>
</dbReference>
<dbReference type="PROSITE" id="PS50977">
    <property type="entry name" value="HTH_TETR_2"/>
    <property type="match status" value="1"/>
</dbReference>
<dbReference type="InterPro" id="IPR009057">
    <property type="entry name" value="Homeodomain-like_sf"/>
</dbReference>
<dbReference type="RefSeq" id="WP_378419734.1">
    <property type="nucleotide sequence ID" value="NZ_JBHSFO010000015.1"/>
</dbReference>
<dbReference type="EMBL" id="JBHSFO010000015">
    <property type="protein sequence ID" value="MFC4605995.1"/>
    <property type="molecule type" value="Genomic_DNA"/>
</dbReference>
<keyword evidence="7" id="KW-1185">Reference proteome</keyword>
<dbReference type="InterPro" id="IPR011075">
    <property type="entry name" value="TetR_C"/>
</dbReference>
<proteinExistence type="predicted"/>
<evidence type="ECO:0000259" key="5">
    <source>
        <dbReference type="PROSITE" id="PS50977"/>
    </source>
</evidence>
<comment type="caution">
    <text evidence="6">The sequence shown here is derived from an EMBL/GenBank/DDBJ whole genome shotgun (WGS) entry which is preliminary data.</text>
</comment>
<organism evidence="6 7">
    <name type="scientific">Rhodococcus kronopolitis</name>
    <dbReference type="NCBI Taxonomy" id="1460226"/>
    <lineage>
        <taxon>Bacteria</taxon>
        <taxon>Bacillati</taxon>
        <taxon>Actinomycetota</taxon>
        <taxon>Actinomycetes</taxon>
        <taxon>Mycobacteriales</taxon>
        <taxon>Nocardiaceae</taxon>
        <taxon>Rhodococcus</taxon>
    </lineage>
</organism>
<dbReference type="Gene3D" id="1.10.357.10">
    <property type="entry name" value="Tetracycline Repressor, domain 2"/>
    <property type="match status" value="1"/>
</dbReference>
<dbReference type="Pfam" id="PF16859">
    <property type="entry name" value="TetR_C_11"/>
    <property type="match status" value="1"/>
</dbReference>